<dbReference type="AlphaFoldDB" id="A0A6J4JY81"/>
<evidence type="ECO:0008006" key="3">
    <source>
        <dbReference type="Google" id="ProtNLM"/>
    </source>
</evidence>
<protein>
    <recommendedName>
        <fullName evidence="3">DUF1538 domain-containing protein</fullName>
    </recommendedName>
</protein>
<dbReference type="EMBL" id="CADCTC010000248">
    <property type="protein sequence ID" value="CAA9290663.1"/>
    <property type="molecule type" value="Genomic_DNA"/>
</dbReference>
<feature type="transmembrane region" description="Helical" evidence="1">
    <location>
        <begin position="54"/>
        <end position="73"/>
    </location>
</feature>
<dbReference type="Pfam" id="PF07556">
    <property type="entry name" value="DUF1538"/>
    <property type="match status" value="1"/>
</dbReference>
<name>A0A6J4JY81_9CHLR</name>
<evidence type="ECO:0000313" key="2">
    <source>
        <dbReference type="EMBL" id="CAA9290663.1"/>
    </source>
</evidence>
<proteinExistence type="predicted"/>
<dbReference type="InterPro" id="IPR011435">
    <property type="entry name" value="UmpAB"/>
</dbReference>
<gene>
    <name evidence="2" type="ORF">AVDCRST_MAG77-4698</name>
</gene>
<sequence length="126" mass="13305">MEGLRLGLMPLNALGQTVEEVTAGAFKKSLLIHAVAAGVGLVLATGIAKVMFSLPITYLVIPPYLLFLVLTWFSDEKYTNIGWDSAGVTTGPITVPLVLAMVRAGNLDQPGVGFLFVMTVESVVGI</sequence>
<keyword evidence="1" id="KW-1133">Transmembrane helix</keyword>
<organism evidence="2">
    <name type="scientific">uncultured Chloroflexota bacterium</name>
    <dbReference type="NCBI Taxonomy" id="166587"/>
    <lineage>
        <taxon>Bacteria</taxon>
        <taxon>Bacillati</taxon>
        <taxon>Chloroflexota</taxon>
        <taxon>environmental samples</taxon>
    </lineage>
</organism>
<reference evidence="2" key="1">
    <citation type="submission" date="2020-02" db="EMBL/GenBank/DDBJ databases">
        <authorList>
            <person name="Meier V. D."/>
        </authorList>
    </citation>
    <scope>NUCLEOTIDE SEQUENCE</scope>
    <source>
        <strain evidence="2">AVDCRST_MAG77</strain>
    </source>
</reference>
<keyword evidence="1" id="KW-0812">Transmembrane</keyword>
<feature type="transmembrane region" description="Helical" evidence="1">
    <location>
        <begin position="30"/>
        <end position="48"/>
    </location>
</feature>
<accession>A0A6J4JY81</accession>
<keyword evidence="1" id="KW-0472">Membrane</keyword>
<evidence type="ECO:0000256" key="1">
    <source>
        <dbReference type="SAM" id="Phobius"/>
    </source>
</evidence>